<name>A0A7J8FKE6_ROUAE</name>
<keyword evidence="3" id="KW-1185">Reference proteome</keyword>
<gene>
    <name evidence="2" type="ORF">HJG63_012026</name>
</gene>
<evidence type="ECO:0000313" key="2">
    <source>
        <dbReference type="EMBL" id="KAF6447622.1"/>
    </source>
</evidence>
<evidence type="ECO:0000313" key="3">
    <source>
        <dbReference type="Proteomes" id="UP000593571"/>
    </source>
</evidence>
<organism evidence="2 3">
    <name type="scientific">Rousettus aegyptiacus</name>
    <name type="common">Egyptian fruit bat</name>
    <name type="synonym">Pteropus aegyptiacus</name>
    <dbReference type="NCBI Taxonomy" id="9407"/>
    <lineage>
        <taxon>Eukaryota</taxon>
        <taxon>Metazoa</taxon>
        <taxon>Chordata</taxon>
        <taxon>Craniata</taxon>
        <taxon>Vertebrata</taxon>
        <taxon>Euteleostomi</taxon>
        <taxon>Mammalia</taxon>
        <taxon>Eutheria</taxon>
        <taxon>Laurasiatheria</taxon>
        <taxon>Chiroptera</taxon>
        <taxon>Yinpterochiroptera</taxon>
        <taxon>Pteropodoidea</taxon>
        <taxon>Pteropodidae</taxon>
        <taxon>Rousettinae</taxon>
        <taxon>Rousettus</taxon>
    </lineage>
</organism>
<sequence>MPRRPRAGHHAAAERVPCGGGQVSGLSQREAGRLLTGAVQHIGFLWLCRNKVPQTRGLETRHFVSQLGRPESEVKVSAGPASQTLWAAPSCPTSSGGSGQSSAMEARSISASGCLWPAPPLTRTPVVPG</sequence>
<reference evidence="2 3" key="1">
    <citation type="journal article" date="2020" name="Nature">
        <title>Six reference-quality genomes reveal evolution of bat adaptations.</title>
        <authorList>
            <person name="Jebb D."/>
            <person name="Huang Z."/>
            <person name="Pippel M."/>
            <person name="Hughes G.M."/>
            <person name="Lavrichenko K."/>
            <person name="Devanna P."/>
            <person name="Winkler S."/>
            <person name="Jermiin L.S."/>
            <person name="Skirmuntt E.C."/>
            <person name="Katzourakis A."/>
            <person name="Burkitt-Gray L."/>
            <person name="Ray D.A."/>
            <person name="Sullivan K.A.M."/>
            <person name="Roscito J.G."/>
            <person name="Kirilenko B.M."/>
            <person name="Davalos L.M."/>
            <person name="Corthals A.P."/>
            <person name="Power M.L."/>
            <person name="Jones G."/>
            <person name="Ransome R.D."/>
            <person name="Dechmann D.K.N."/>
            <person name="Locatelli A.G."/>
            <person name="Puechmaille S.J."/>
            <person name="Fedrigo O."/>
            <person name="Jarvis E.D."/>
            <person name="Hiller M."/>
            <person name="Vernes S.C."/>
            <person name="Myers E.W."/>
            <person name="Teeling E.C."/>
        </authorList>
    </citation>
    <scope>NUCLEOTIDE SEQUENCE [LARGE SCALE GENOMIC DNA]</scope>
    <source>
        <strain evidence="2">MRouAeg1</strain>
        <tissue evidence="2">Muscle</tissue>
    </source>
</reference>
<dbReference type="Proteomes" id="UP000593571">
    <property type="component" value="Unassembled WGS sequence"/>
</dbReference>
<proteinExistence type="predicted"/>
<protein>
    <submittedName>
        <fullName evidence="2">Uncharacterized protein</fullName>
    </submittedName>
</protein>
<comment type="caution">
    <text evidence="2">The sequence shown here is derived from an EMBL/GenBank/DDBJ whole genome shotgun (WGS) entry which is preliminary data.</text>
</comment>
<accession>A0A7J8FKE6</accession>
<dbReference type="EMBL" id="JACASE010000007">
    <property type="protein sequence ID" value="KAF6447622.1"/>
    <property type="molecule type" value="Genomic_DNA"/>
</dbReference>
<dbReference type="AlphaFoldDB" id="A0A7J8FKE6"/>
<evidence type="ECO:0000256" key="1">
    <source>
        <dbReference type="SAM" id="MobiDB-lite"/>
    </source>
</evidence>
<feature type="region of interest" description="Disordered" evidence="1">
    <location>
        <begin position="1"/>
        <end position="25"/>
    </location>
</feature>